<name>A0A931APA4_9ACTN</name>
<evidence type="ECO:0000313" key="2">
    <source>
        <dbReference type="EMBL" id="MBF8194604.1"/>
    </source>
</evidence>
<dbReference type="EMBL" id="JADOGI010000472">
    <property type="protein sequence ID" value="MBF8194604.1"/>
    <property type="molecule type" value="Genomic_DNA"/>
</dbReference>
<protein>
    <submittedName>
        <fullName evidence="2">Uncharacterized protein</fullName>
    </submittedName>
</protein>
<gene>
    <name evidence="2" type="ORF">ITP53_54920</name>
</gene>
<proteinExistence type="predicted"/>
<keyword evidence="3" id="KW-1185">Reference proteome</keyword>
<dbReference type="Proteomes" id="UP000605361">
    <property type="component" value="Unassembled WGS sequence"/>
</dbReference>
<organism evidence="2 3">
    <name type="scientific">Nonomuraea cypriaca</name>
    <dbReference type="NCBI Taxonomy" id="1187855"/>
    <lineage>
        <taxon>Bacteria</taxon>
        <taxon>Bacillati</taxon>
        <taxon>Actinomycetota</taxon>
        <taxon>Actinomycetes</taxon>
        <taxon>Streptosporangiales</taxon>
        <taxon>Streptosporangiaceae</taxon>
        <taxon>Nonomuraea</taxon>
    </lineage>
</organism>
<feature type="region of interest" description="Disordered" evidence="1">
    <location>
        <begin position="1"/>
        <end position="25"/>
    </location>
</feature>
<evidence type="ECO:0000313" key="3">
    <source>
        <dbReference type="Proteomes" id="UP000605361"/>
    </source>
</evidence>
<evidence type="ECO:0000256" key="1">
    <source>
        <dbReference type="SAM" id="MobiDB-lite"/>
    </source>
</evidence>
<sequence>MTTTGTTPWAGLTESTPEQTGSVSEPSMGFVADLLVGDWAKELRQPRVRLSTWLAKPYAATADRVAVALPPGLEAALPRVLLATRAAHVRVFGTDLPPLPDVLFAVYKLSSDGSTLDAVRLPQPEGEAASVLRRILDNGHAKLANTWREALIAVARAQGSTLTKNEARLLIRQAAPWSEDLTPLDAPLHRLSSLPEAVSTTVKALTTTL</sequence>
<feature type="compositionally biased region" description="Polar residues" evidence="1">
    <location>
        <begin position="13"/>
        <end position="25"/>
    </location>
</feature>
<comment type="caution">
    <text evidence="2">The sequence shown here is derived from an EMBL/GenBank/DDBJ whole genome shotgun (WGS) entry which is preliminary data.</text>
</comment>
<reference evidence="2" key="1">
    <citation type="submission" date="2020-11" db="EMBL/GenBank/DDBJ databases">
        <title>Whole-genome analyses of Nonomuraea sp. K274.</title>
        <authorList>
            <person name="Veyisoglu A."/>
        </authorList>
    </citation>
    <scope>NUCLEOTIDE SEQUENCE</scope>
    <source>
        <strain evidence="2">K274</strain>
    </source>
</reference>
<accession>A0A931APA4</accession>
<dbReference type="AlphaFoldDB" id="A0A931APA4"/>